<dbReference type="Pfam" id="PF03159">
    <property type="entry name" value="XRN_N"/>
    <property type="match status" value="1"/>
</dbReference>
<dbReference type="GeneID" id="7445277"/>
<dbReference type="PaxDb" id="35128-Thaps31404"/>
<name>B8BR14_THAPS</name>
<evidence type="ECO:0000259" key="2">
    <source>
        <dbReference type="Pfam" id="PF03159"/>
    </source>
</evidence>
<dbReference type="InterPro" id="IPR004859">
    <property type="entry name" value="Xrn1_N"/>
</dbReference>
<dbReference type="CDD" id="cd18673">
    <property type="entry name" value="PIN_XRN1-2-like"/>
    <property type="match status" value="1"/>
</dbReference>
<evidence type="ECO:0000313" key="3">
    <source>
        <dbReference type="EMBL" id="EED95887.1"/>
    </source>
</evidence>
<dbReference type="InterPro" id="IPR027073">
    <property type="entry name" value="5_3_exoribonuclease"/>
</dbReference>
<dbReference type="GO" id="GO:0004527">
    <property type="term" value="F:exonuclease activity"/>
    <property type="evidence" value="ECO:0007669"/>
    <property type="project" value="InterPro"/>
</dbReference>
<dbReference type="AlphaFoldDB" id="B8BR14"/>
<reference evidence="3 4" key="2">
    <citation type="journal article" date="2008" name="Nature">
        <title>The Phaeodactylum genome reveals the evolutionary history of diatom genomes.</title>
        <authorList>
            <person name="Bowler C."/>
            <person name="Allen A.E."/>
            <person name="Badger J.H."/>
            <person name="Grimwood J."/>
            <person name="Jabbari K."/>
            <person name="Kuo A."/>
            <person name="Maheswari U."/>
            <person name="Martens C."/>
            <person name="Maumus F."/>
            <person name="Otillar R.P."/>
            <person name="Rayko E."/>
            <person name="Salamov A."/>
            <person name="Vandepoele K."/>
            <person name="Beszteri B."/>
            <person name="Gruber A."/>
            <person name="Heijde M."/>
            <person name="Katinka M."/>
            <person name="Mock T."/>
            <person name="Valentin K."/>
            <person name="Verret F."/>
            <person name="Berges J.A."/>
            <person name="Brownlee C."/>
            <person name="Cadoret J.P."/>
            <person name="Chiovitti A."/>
            <person name="Choi C.J."/>
            <person name="Coesel S."/>
            <person name="De Martino A."/>
            <person name="Detter J.C."/>
            <person name="Durkin C."/>
            <person name="Falciatore A."/>
            <person name="Fournet J."/>
            <person name="Haruta M."/>
            <person name="Huysman M.J."/>
            <person name="Jenkins B.D."/>
            <person name="Jiroutova K."/>
            <person name="Jorgensen R.E."/>
            <person name="Joubert Y."/>
            <person name="Kaplan A."/>
            <person name="Kroger N."/>
            <person name="Kroth P.G."/>
            <person name="La Roche J."/>
            <person name="Lindquist E."/>
            <person name="Lommer M."/>
            <person name="Martin-Jezequel V."/>
            <person name="Lopez P.J."/>
            <person name="Lucas S."/>
            <person name="Mangogna M."/>
            <person name="McGinnis K."/>
            <person name="Medlin L.K."/>
            <person name="Montsant A."/>
            <person name="Oudot-Le Secq M.P."/>
            <person name="Napoli C."/>
            <person name="Obornik M."/>
            <person name="Parker M.S."/>
            <person name="Petit J.L."/>
            <person name="Porcel B.M."/>
            <person name="Poulsen N."/>
            <person name="Robison M."/>
            <person name="Rychlewski L."/>
            <person name="Rynearson T.A."/>
            <person name="Schmutz J."/>
            <person name="Shapiro H."/>
            <person name="Siaut M."/>
            <person name="Stanley M."/>
            <person name="Sussman M.R."/>
            <person name="Taylor A.R."/>
            <person name="Vardi A."/>
            <person name="von Dassow P."/>
            <person name="Vyverman W."/>
            <person name="Willis A."/>
            <person name="Wyrwicz L.S."/>
            <person name="Rokhsar D.S."/>
            <person name="Weissenbach J."/>
            <person name="Armbrust E.V."/>
            <person name="Green B.R."/>
            <person name="Van de Peer Y."/>
            <person name="Grigoriev I.V."/>
        </authorList>
    </citation>
    <scope>NUCLEOTIDE SEQUENCE [LARGE SCALE GENOMIC DNA]</scope>
    <source>
        <strain evidence="3 4">CCMP1335</strain>
    </source>
</reference>
<comment type="similarity">
    <text evidence="1">Belongs to the 5'-3' exonuclease family.</text>
</comment>
<dbReference type="RefSeq" id="XP_002286246.1">
    <property type="nucleotide sequence ID" value="XM_002286210.1"/>
</dbReference>
<dbReference type="Gene3D" id="3.40.50.12390">
    <property type="match status" value="2"/>
</dbReference>
<dbReference type="GO" id="GO:0003676">
    <property type="term" value="F:nucleic acid binding"/>
    <property type="evidence" value="ECO:0007669"/>
    <property type="project" value="InterPro"/>
</dbReference>
<proteinExistence type="inferred from homology"/>
<dbReference type="EMBL" id="CM000638">
    <property type="protein sequence ID" value="EED95887.1"/>
    <property type="molecule type" value="Genomic_DNA"/>
</dbReference>
<feature type="non-terminal residue" evidence="3">
    <location>
        <position position="1"/>
    </location>
</feature>
<keyword evidence="4" id="KW-1185">Reference proteome</keyword>
<dbReference type="KEGG" id="tps:THAPSDRAFT_31404"/>
<dbReference type="PANTHER" id="PTHR12341:SF7">
    <property type="entry name" value="5'-3' EXORIBONUCLEASE 1"/>
    <property type="match status" value="1"/>
</dbReference>
<gene>
    <name evidence="3" type="ORF">THAPSDRAFT_31404</name>
</gene>
<dbReference type="HOGENOM" id="CLU_006038_4_1_1"/>
<dbReference type="InParanoid" id="B8BR14"/>
<accession>B8BR14</accession>
<dbReference type="PANTHER" id="PTHR12341">
    <property type="entry name" value="5'-&gt;3' EXORIBONUCLEASE"/>
    <property type="match status" value="1"/>
</dbReference>
<dbReference type="OMA" id="EMILEVF"/>
<evidence type="ECO:0000256" key="1">
    <source>
        <dbReference type="ARBA" id="ARBA00038299"/>
    </source>
</evidence>
<dbReference type="eggNOG" id="KOG2045">
    <property type="taxonomic scope" value="Eukaryota"/>
</dbReference>
<evidence type="ECO:0000313" key="4">
    <source>
        <dbReference type="Proteomes" id="UP000001449"/>
    </source>
</evidence>
<reference evidence="3 4" key="1">
    <citation type="journal article" date="2004" name="Science">
        <title>The genome of the diatom Thalassiosira pseudonana: ecology, evolution, and metabolism.</title>
        <authorList>
            <person name="Armbrust E.V."/>
            <person name="Berges J.A."/>
            <person name="Bowler C."/>
            <person name="Green B.R."/>
            <person name="Martinez D."/>
            <person name="Putnam N.H."/>
            <person name="Zhou S."/>
            <person name="Allen A.E."/>
            <person name="Apt K.E."/>
            <person name="Bechner M."/>
            <person name="Brzezinski M.A."/>
            <person name="Chaal B.K."/>
            <person name="Chiovitti A."/>
            <person name="Davis A.K."/>
            <person name="Demarest M.S."/>
            <person name="Detter J.C."/>
            <person name="Glavina T."/>
            <person name="Goodstein D."/>
            <person name="Hadi M.Z."/>
            <person name="Hellsten U."/>
            <person name="Hildebrand M."/>
            <person name="Jenkins B.D."/>
            <person name="Jurka J."/>
            <person name="Kapitonov V.V."/>
            <person name="Kroger N."/>
            <person name="Lau W.W."/>
            <person name="Lane T.W."/>
            <person name="Larimer F.W."/>
            <person name="Lippmeier J.C."/>
            <person name="Lucas S."/>
            <person name="Medina M."/>
            <person name="Montsant A."/>
            <person name="Obornik M."/>
            <person name="Parker M.S."/>
            <person name="Palenik B."/>
            <person name="Pazour G.J."/>
            <person name="Richardson P.M."/>
            <person name="Rynearson T.A."/>
            <person name="Saito M.A."/>
            <person name="Schwartz D.C."/>
            <person name="Thamatrakoln K."/>
            <person name="Valentin K."/>
            <person name="Vardi A."/>
            <person name="Wilkerson F.P."/>
            <person name="Rokhsar D.S."/>
        </authorList>
    </citation>
    <scope>NUCLEOTIDE SEQUENCE [LARGE SCALE GENOMIC DNA]</scope>
    <source>
        <strain evidence="3 4">CCMP1335</strain>
    </source>
</reference>
<protein>
    <recommendedName>
        <fullName evidence="2">Xrn1 N-terminal domain-containing protein</fullName>
    </recommendedName>
</protein>
<dbReference type="Proteomes" id="UP000001449">
    <property type="component" value="Chromosome 1"/>
</dbReference>
<organism evidence="3 4">
    <name type="scientific">Thalassiosira pseudonana</name>
    <name type="common">Marine diatom</name>
    <name type="synonym">Cyclotella nana</name>
    <dbReference type="NCBI Taxonomy" id="35128"/>
    <lineage>
        <taxon>Eukaryota</taxon>
        <taxon>Sar</taxon>
        <taxon>Stramenopiles</taxon>
        <taxon>Ochrophyta</taxon>
        <taxon>Bacillariophyta</taxon>
        <taxon>Coscinodiscophyceae</taxon>
        <taxon>Thalassiosirophycidae</taxon>
        <taxon>Thalassiosirales</taxon>
        <taxon>Thalassiosiraceae</taxon>
        <taxon>Thalassiosira</taxon>
    </lineage>
</organism>
<feature type="domain" description="Xrn1 N-terminal" evidence="2">
    <location>
        <begin position="1"/>
        <end position="178"/>
    </location>
</feature>
<sequence>FQNVCYYLDRIVSDIVQPKQLVFLAIDGVAPRAKLNQQRSRRYRSGSEKEIEMHLMTLQPISINSDESAELSQDENHGFHSNCITPGTPFLYKCSQRILEFIRHKLQTDPKWHDLTIIFSGHDVPGEGEHKIMDFMRHEKNKPGYDPNLRHCIYGQDGDLVMLGLATHEPHLCLLREEVVFD</sequence>
<feature type="non-terminal residue" evidence="3">
    <location>
        <position position="182"/>
    </location>
</feature>
<dbReference type="STRING" id="35128.B8BR14"/>